<dbReference type="InterPro" id="IPR025970">
    <property type="entry name" value="SusE"/>
</dbReference>
<keyword evidence="1" id="KW-0732">Signal</keyword>
<feature type="domain" description="SusE outer membrane protein" evidence="2">
    <location>
        <begin position="24"/>
        <end position="129"/>
    </location>
</feature>
<feature type="chain" id="PRO_5015361729" description="SusE outer membrane protein domain-containing protein" evidence="1">
    <location>
        <begin position="23"/>
        <end position="378"/>
    </location>
</feature>
<gene>
    <name evidence="3" type="ORF">SAMN05421638_0909</name>
</gene>
<dbReference type="Pfam" id="PF14292">
    <property type="entry name" value="SusE"/>
    <property type="match status" value="1"/>
</dbReference>
<accession>A0A1I3KN94</accession>
<keyword evidence="4" id="KW-1185">Reference proteome</keyword>
<protein>
    <recommendedName>
        <fullName evidence="2">SusE outer membrane protein domain-containing protein</fullName>
    </recommendedName>
</protein>
<dbReference type="Gene3D" id="2.60.40.3620">
    <property type="match status" value="2"/>
</dbReference>
<evidence type="ECO:0000256" key="1">
    <source>
        <dbReference type="SAM" id="SignalP"/>
    </source>
</evidence>
<evidence type="ECO:0000313" key="4">
    <source>
        <dbReference type="Proteomes" id="UP000242560"/>
    </source>
</evidence>
<evidence type="ECO:0000259" key="2">
    <source>
        <dbReference type="Pfam" id="PF14292"/>
    </source>
</evidence>
<evidence type="ECO:0000313" key="3">
    <source>
        <dbReference type="EMBL" id="SFI73972.1"/>
    </source>
</evidence>
<feature type="signal peptide" evidence="1">
    <location>
        <begin position="1"/>
        <end position="22"/>
    </location>
</feature>
<proteinExistence type="predicted"/>
<reference evidence="4" key="1">
    <citation type="submission" date="2016-10" db="EMBL/GenBank/DDBJ databases">
        <authorList>
            <person name="Varghese N."/>
            <person name="Submissions S."/>
        </authorList>
    </citation>
    <scope>NUCLEOTIDE SEQUENCE [LARGE SCALE GENOMIC DNA]</scope>
    <source>
        <strain evidence="4">DSM 22251</strain>
    </source>
</reference>
<dbReference type="EMBL" id="FORQ01000001">
    <property type="protein sequence ID" value="SFI73972.1"/>
    <property type="molecule type" value="Genomic_DNA"/>
</dbReference>
<organism evidence="3 4">
    <name type="scientific">Kaistella treverensis</name>
    <dbReference type="NCBI Taxonomy" id="631455"/>
    <lineage>
        <taxon>Bacteria</taxon>
        <taxon>Pseudomonadati</taxon>
        <taxon>Bacteroidota</taxon>
        <taxon>Flavobacteriia</taxon>
        <taxon>Flavobacteriales</taxon>
        <taxon>Weeksellaceae</taxon>
        <taxon>Chryseobacterium group</taxon>
        <taxon>Kaistella</taxon>
    </lineage>
</organism>
<dbReference type="RefSeq" id="WP_089818994.1">
    <property type="nucleotide sequence ID" value="NZ_FORQ01000001.1"/>
</dbReference>
<dbReference type="Proteomes" id="UP000242560">
    <property type="component" value="Unassembled WGS sequence"/>
</dbReference>
<sequence>MKNNIFKNIFLALMVILGLASCQDRDIITIDNSTSATVMDLSTNSLFLDKNFPANPALTVTWKPASYTVPTEISYKIEASADDKFTKPVTLATVASSERSATFTTLQMNDASAALGFKPSEEANMFMRVISYVGSAESLATVSNVTSLKITPYVLTYPSFYIVGAASYVGWTPEKAQVLHKSDNLSYIYTYLQGGEKFRFLGQLAWDGKNYALNTAATKASNQYFNQWSSNLSVPADDDENIQFTGDTGIYKIVINASQGVQTIDVKPSAIPAFDFPEIYLVGNIAGNGWKPESAVAMTTVGDGVYEYTTTLGADTEFKILGQQSWGDLDWGNISGDGNTGFLGPKGDNGNIKFVGDGGSYKITVNLKAGIYTIVKLS</sequence>
<dbReference type="AlphaFoldDB" id="A0A1I3KN94"/>
<dbReference type="PROSITE" id="PS51257">
    <property type="entry name" value="PROKAR_LIPOPROTEIN"/>
    <property type="match status" value="1"/>
</dbReference>
<name>A0A1I3KN94_9FLAO</name>